<reference evidence="1" key="2">
    <citation type="submission" date="2025-08" db="UniProtKB">
        <authorList>
            <consortium name="Ensembl"/>
        </authorList>
    </citation>
    <scope>IDENTIFICATION</scope>
</reference>
<accession>A0A8C9SJD8</accession>
<evidence type="ECO:0000313" key="1">
    <source>
        <dbReference type="Ensembl" id="ENSSFOP00015032537.1"/>
    </source>
</evidence>
<evidence type="ECO:0000313" key="2">
    <source>
        <dbReference type="Proteomes" id="UP000694397"/>
    </source>
</evidence>
<organism evidence="1 2">
    <name type="scientific">Scleropages formosus</name>
    <name type="common">Asian bonytongue</name>
    <name type="synonym">Osteoglossum formosum</name>
    <dbReference type="NCBI Taxonomy" id="113540"/>
    <lineage>
        <taxon>Eukaryota</taxon>
        <taxon>Metazoa</taxon>
        <taxon>Chordata</taxon>
        <taxon>Craniata</taxon>
        <taxon>Vertebrata</taxon>
        <taxon>Euteleostomi</taxon>
        <taxon>Actinopterygii</taxon>
        <taxon>Neopterygii</taxon>
        <taxon>Teleostei</taxon>
        <taxon>Osteoglossocephala</taxon>
        <taxon>Osteoglossomorpha</taxon>
        <taxon>Osteoglossiformes</taxon>
        <taxon>Osteoglossidae</taxon>
        <taxon>Scleropages</taxon>
    </lineage>
</organism>
<dbReference type="AlphaFoldDB" id="A0A8C9SJD8"/>
<protein>
    <submittedName>
        <fullName evidence="1">Uncharacterized protein</fullName>
    </submittedName>
</protein>
<keyword evidence="2" id="KW-1185">Reference proteome</keyword>
<reference evidence="1 2" key="1">
    <citation type="submission" date="2019-04" db="EMBL/GenBank/DDBJ databases">
        <authorList>
            <consortium name="Wellcome Sanger Institute Data Sharing"/>
        </authorList>
    </citation>
    <scope>NUCLEOTIDE SEQUENCE [LARGE SCALE GENOMIC DNA]</scope>
</reference>
<sequence length="95" mass="10556">MRPRNPPVCTDSKKPRKVMNLDQKVELLDKLCFGTSVAATGCYYREIHASIAAATPTTSKHLHKPQDPGLSHAETATFLWGQDCYIKGIPVEFLN</sequence>
<dbReference type="Ensembl" id="ENSSFOT00015032900.2">
    <property type="protein sequence ID" value="ENSSFOP00015032537.1"/>
    <property type="gene ID" value="ENSSFOG00015020804.2"/>
</dbReference>
<name>A0A8C9SJD8_SCLFO</name>
<dbReference type="Proteomes" id="UP000694397">
    <property type="component" value="Chromosome 24"/>
</dbReference>
<proteinExistence type="predicted"/>
<reference evidence="1" key="3">
    <citation type="submission" date="2025-09" db="UniProtKB">
        <authorList>
            <consortium name="Ensembl"/>
        </authorList>
    </citation>
    <scope>IDENTIFICATION</scope>
</reference>
<dbReference type="GeneTree" id="ENSGT01140000286723"/>